<feature type="domain" description="Smr" evidence="2">
    <location>
        <begin position="88"/>
        <end position="177"/>
    </location>
</feature>
<organism evidence="3 4">
    <name type="scientific">Sphingomonas quercus</name>
    <dbReference type="NCBI Taxonomy" id="2842451"/>
    <lineage>
        <taxon>Bacteria</taxon>
        <taxon>Pseudomonadati</taxon>
        <taxon>Pseudomonadota</taxon>
        <taxon>Alphaproteobacteria</taxon>
        <taxon>Sphingomonadales</taxon>
        <taxon>Sphingomonadaceae</taxon>
        <taxon>Sphingomonas</taxon>
    </lineage>
</organism>
<dbReference type="PROSITE" id="PS50828">
    <property type="entry name" value="SMR"/>
    <property type="match status" value="1"/>
</dbReference>
<dbReference type="RefSeq" id="WP_216326566.1">
    <property type="nucleotide sequence ID" value="NZ_JAHKRT010000008.1"/>
</dbReference>
<sequence length="180" mass="19427">MVRRRLDPEEQALWAKVAGTVKPLPGRVVPPVPRHAVAPDLPAVLAHEPQPARERKAPPRPAKPPANTLDATWDRRLGRGLAAPDMTLDLHGYTLAAAHAALDAGLARAVAQQARLVLLVTGRPPRGEWHPDVPRRGAIRAAIGDWLGSSRFADRIAAVRGAHPRHGGAGALYIVMRRPR</sequence>
<protein>
    <submittedName>
        <fullName evidence="3">Smr/MutS family protein</fullName>
    </submittedName>
</protein>
<reference evidence="3 4" key="1">
    <citation type="submission" date="2021-06" db="EMBL/GenBank/DDBJ databases">
        <title>Sphingomonas sp. XMGL2, whole genome shotgun sequencing project.</title>
        <authorList>
            <person name="Zhao G."/>
            <person name="Shen L."/>
        </authorList>
    </citation>
    <scope>NUCLEOTIDE SEQUENCE [LARGE SCALE GENOMIC DNA]</scope>
    <source>
        <strain evidence="3 4">XMGL2</strain>
    </source>
</reference>
<proteinExistence type="predicted"/>
<keyword evidence="4" id="KW-1185">Reference proteome</keyword>
<accession>A0ABS6BLC8</accession>
<evidence type="ECO:0000259" key="2">
    <source>
        <dbReference type="PROSITE" id="PS50828"/>
    </source>
</evidence>
<dbReference type="InterPro" id="IPR002625">
    <property type="entry name" value="Smr_dom"/>
</dbReference>
<evidence type="ECO:0000313" key="3">
    <source>
        <dbReference type="EMBL" id="MBU3079098.1"/>
    </source>
</evidence>
<dbReference type="Proteomes" id="UP000776276">
    <property type="component" value="Unassembled WGS sequence"/>
</dbReference>
<dbReference type="Pfam" id="PF01713">
    <property type="entry name" value="Smr"/>
    <property type="match status" value="1"/>
</dbReference>
<gene>
    <name evidence="3" type="ORF">KOF26_14650</name>
</gene>
<dbReference type="PANTHER" id="PTHR35562:SF2">
    <property type="entry name" value="DNA ENDONUCLEASE SMRA-RELATED"/>
    <property type="match status" value="1"/>
</dbReference>
<dbReference type="PANTHER" id="PTHR35562">
    <property type="entry name" value="DNA ENDONUCLEASE SMRA-RELATED"/>
    <property type="match status" value="1"/>
</dbReference>
<feature type="region of interest" description="Disordered" evidence="1">
    <location>
        <begin position="40"/>
        <end position="70"/>
    </location>
</feature>
<dbReference type="EMBL" id="JAHKRT010000008">
    <property type="protein sequence ID" value="MBU3079098.1"/>
    <property type="molecule type" value="Genomic_DNA"/>
</dbReference>
<comment type="caution">
    <text evidence="3">The sequence shown here is derived from an EMBL/GenBank/DDBJ whole genome shotgun (WGS) entry which is preliminary data.</text>
</comment>
<evidence type="ECO:0000256" key="1">
    <source>
        <dbReference type="SAM" id="MobiDB-lite"/>
    </source>
</evidence>
<name>A0ABS6BLC8_9SPHN</name>
<evidence type="ECO:0000313" key="4">
    <source>
        <dbReference type="Proteomes" id="UP000776276"/>
    </source>
</evidence>